<organism evidence="2 3">
    <name type="scientific">Nocardia terpenica</name>
    <dbReference type="NCBI Taxonomy" id="455432"/>
    <lineage>
        <taxon>Bacteria</taxon>
        <taxon>Bacillati</taxon>
        <taxon>Actinomycetota</taxon>
        <taxon>Actinomycetes</taxon>
        <taxon>Mycobacteriales</taxon>
        <taxon>Nocardiaceae</taxon>
        <taxon>Nocardia</taxon>
    </lineage>
</organism>
<dbReference type="PANTHER" id="PTHR43546">
    <property type="entry name" value="UPF0173 METAL-DEPENDENT HYDROLASE MJ1163-RELATED"/>
    <property type="match status" value="1"/>
</dbReference>
<dbReference type="AlphaFoldDB" id="A0A291RQ54"/>
<dbReference type="PANTHER" id="PTHR43546:SF3">
    <property type="entry name" value="UPF0173 METAL-DEPENDENT HYDROLASE MJ1163"/>
    <property type="match status" value="1"/>
</dbReference>
<evidence type="ECO:0000259" key="1">
    <source>
        <dbReference type="Pfam" id="PF12706"/>
    </source>
</evidence>
<accession>A0A291RQ54</accession>
<sequence length="305" mass="32967">MCIACSGMLAMTSGSASPDVFPTGAPQPGWLGIDPVGATITWTGCAGFVFATGNTRIAFDPFVSNPGLIATLLRPAKPDQDRIRRTFGGIAAAFVGHSHYDHAMDVAEIARATPETVIHGSETTAELCRRQGISDDQLKVVVDGERVTVGPFTIEAVASRHGVVPLVSRFEPAGMPAKGMPRSPIRWPKGDVFAYRLEFAGLTIHLHTSAGFDNDAFARQQPADIVIPCLAARAATPRYFERLGEQLRPKILIPCHHDNFLRPLDTPPKPVPQLDWPGFLTDIDRLNNAYGTKLVQLPRGIAVPF</sequence>
<dbReference type="EMBL" id="CP023778">
    <property type="protein sequence ID" value="ATL69751.1"/>
    <property type="molecule type" value="Genomic_DNA"/>
</dbReference>
<reference evidence="2 3" key="1">
    <citation type="submission" date="2017-10" db="EMBL/GenBank/DDBJ databases">
        <title>Comparative genomics between pathogenic Norcardia.</title>
        <authorList>
            <person name="Zeng L."/>
        </authorList>
    </citation>
    <scope>NUCLEOTIDE SEQUENCE [LARGE SCALE GENOMIC DNA]</scope>
    <source>
        <strain evidence="2 3">NC_YFY_NT001</strain>
    </source>
</reference>
<protein>
    <recommendedName>
        <fullName evidence="1">Metallo-beta-lactamase domain-containing protein</fullName>
    </recommendedName>
</protein>
<feature type="domain" description="Metallo-beta-lactamase" evidence="1">
    <location>
        <begin position="55"/>
        <end position="234"/>
    </location>
</feature>
<evidence type="ECO:0000313" key="3">
    <source>
        <dbReference type="Proteomes" id="UP000221961"/>
    </source>
</evidence>
<name>A0A291RQ54_9NOCA</name>
<evidence type="ECO:0000313" key="2">
    <source>
        <dbReference type="EMBL" id="ATL69751.1"/>
    </source>
</evidence>
<dbReference type="InterPro" id="IPR001279">
    <property type="entry name" value="Metallo-B-lactamas"/>
</dbReference>
<dbReference type="Pfam" id="PF12706">
    <property type="entry name" value="Lactamase_B_2"/>
    <property type="match status" value="1"/>
</dbReference>
<proteinExistence type="predicted"/>
<gene>
    <name evidence="2" type="ORF">CRH09_29845</name>
</gene>
<dbReference type="InterPro" id="IPR050114">
    <property type="entry name" value="UPF0173_UPF0282_UlaG_hydrolase"/>
</dbReference>
<dbReference type="KEGG" id="ntp:CRH09_29845"/>
<dbReference type="SUPFAM" id="SSF56281">
    <property type="entry name" value="Metallo-hydrolase/oxidoreductase"/>
    <property type="match status" value="1"/>
</dbReference>
<dbReference type="Gene3D" id="3.60.15.10">
    <property type="entry name" value="Ribonuclease Z/Hydroxyacylglutathione hydrolase-like"/>
    <property type="match status" value="1"/>
</dbReference>
<dbReference type="Proteomes" id="UP000221961">
    <property type="component" value="Chromosome"/>
</dbReference>
<dbReference type="InterPro" id="IPR036866">
    <property type="entry name" value="RibonucZ/Hydroxyglut_hydro"/>
</dbReference>